<organism evidence="2 3">
    <name type="scientific">Trichonephila clavata</name>
    <name type="common">Joro spider</name>
    <name type="synonym">Nephila clavata</name>
    <dbReference type="NCBI Taxonomy" id="2740835"/>
    <lineage>
        <taxon>Eukaryota</taxon>
        <taxon>Metazoa</taxon>
        <taxon>Ecdysozoa</taxon>
        <taxon>Arthropoda</taxon>
        <taxon>Chelicerata</taxon>
        <taxon>Arachnida</taxon>
        <taxon>Araneae</taxon>
        <taxon>Araneomorphae</taxon>
        <taxon>Entelegynae</taxon>
        <taxon>Araneoidea</taxon>
        <taxon>Nephilidae</taxon>
        <taxon>Trichonephila</taxon>
    </lineage>
</organism>
<name>A0A8X6IN38_TRICU</name>
<dbReference type="EMBL" id="BMAO01008644">
    <property type="protein sequence ID" value="GFR25339.1"/>
    <property type="molecule type" value="Genomic_DNA"/>
</dbReference>
<accession>A0A8X6IN38</accession>
<evidence type="ECO:0000256" key="1">
    <source>
        <dbReference type="SAM" id="MobiDB-lite"/>
    </source>
</evidence>
<sequence length="138" mass="15227">MNAKYRYWNPHTRINQAGTVIFKFCNRVGISIHAPTKQTRFDAHGVNTTLVIALAKGLHSITSTSISKHTSDHNPVNFDISFNSFSSPPPPLPAPSRTGIIFKPYSPGLSPGTQPFQMKRTYSDPSPTSTIESRKPSM</sequence>
<dbReference type="AlphaFoldDB" id="A0A8X6IN38"/>
<dbReference type="Proteomes" id="UP000887116">
    <property type="component" value="Unassembled WGS sequence"/>
</dbReference>
<proteinExistence type="predicted"/>
<feature type="region of interest" description="Disordered" evidence="1">
    <location>
        <begin position="103"/>
        <end position="138"/>
    </location>
</feature>
<gene>
    <name evidence="2" type="ORF">TNCT_302601</name>
</gene>
<keyword evidence="3" id="KW-1185">Reference proteome</keyword>
<protein>
    <submittedName>
        <fullName evidence="2">Uncharacterized protein</fullName>
    </submittedName>
</protein>
<evidence type="ECO:0000313" key="3">
    <source>
        <dbReference type="Proteomes" id="UP000887116"/>
    </source>
</evidence>
<evidence type="ECO:0000313" key="2">
    <source>
        <dbReference type="EMBL" id="GFR25339.1"/>
    </source>
</evidence>
<comment type="caution">
    <text evidence="2">The sequence shown here is derived from an EMBL/GenBank/DDBJ whole genome shotgun (WGS) entry which is preliminary data.</text>
</comment>
<reference evidence="2" key="1">
    <citation type="submission" date="2020-07" db="EMBL/GenBank/DDBJ databases">
        <title>Multicomponent nature underlies the extraordinary mechanical properties of spider dragline silk.</title>
        <authorList>
            <person name="Kono N."/>
            <person name="Nakamura H."/>
            <person name="Mori M."/>
            <person name="Yoshida Y."/>
            <person name="Ohtoshi R."/>
            <person name="Malay A.D."/>
            <person name="Moran D.A.P."/>
            <person name="Tomita M."/>
            <person name="Numata K."/>
            <person name="Arakawa K."/>
        </authorList>
    </citation>
    <scope>NUCLEOTIDE SEQUENCE</scope>
</reference>